<sequence>MDSIYCTFDQKLTLSDIGTLCKLTNAVIPIPSHRHLIGNTNLGLYTVLSTTTDYIQIRDILKTMVLTILQKVEGNQLILIRPKIGHQYEIKNTGPFPLEKGDQLSLLPPFLKPSQQLLVLPNWELILPLLIPTDVATEINVRMLCISLLSIHRKYEEVQIIIDELRTLQYRDVTIKLPDVINDCKSTFSMKTACISFSMIATMAPDIVQTYIERLSLEDQSMLLIKCQELLAKKNFSQEPSSFKATEIKTELQKIKTVFTMINQINSLTQEKTFFIVADVSADNRLATCIFKE</sequence>
<evidence type="ECO:0000256" key="1">
    <source>
        <dbReference type="ARBA" id="ARBA00022561"/>
    </source>
</evidence>
<name>Q77Y63_HHV7R</name>
<dbReference type="GeneID" id="3289516"/>
<dbReference type="Proteomes" id="UP000098510">
    <property type="component" value="Segment"/>
</dbReference>
<dbReference type="EMBL" id="AF037218">
    <property type="protein sequence ID" value="AAC40772.1"/>
    <property type="molecule type" value="Genomic_DNA"/>
</dbReference>
<reference evidence="4 5" key="1">
    <citation type="journal article" date="1998" name="Virology">
        <title>The DNA sequence of the RK strain of human herpesvirus 7.</title>
        <authorList>
            <person name="Megaw A.G."/>
            <person name="Rapaport D."/>
            <person name="Avidor B."/>
            <person name="Frenkel N."/>
            <person name="Davison A.J."/>
        </authorList>
    </citation>
    <scope>NUCLEOTIDE SEQUENCE [LARGE SCALE GENOMIC DNA]</scope>
    <source>
        <strain evidence="4 5">RK</strain>
    </source>
</reference>
<dbReference type="GO" id="GO:0005198">
    <property type="term" value="F:structural molecule activity"/>
    <property type="evidence" value="ECO:0007669"/>
    <property type="project" value="InterPro"/>
</dbReference>
<evidence type="ECO:0000256" key="2">
    <source>
        <dbReference type="ARBA" id="ARBA00022562"/>
    </source>
</evidence>
<proteinExistence type="inferred from homology"/>
<dbReference type="InterPro" id="IPR002690">
    <property type="entry name" value="Herpes_capsid_2"/>
</dbReference>
<dbReference type="SMR" id="Q77Y63"/>
<gene>
    <name evidence="4" type="primary">U56</name>
</gene>
<protein>
    <submittedName>
        <fullName evidence="4">U56</fullName>
    </submittedName>
</protein>
<dbReference type="GO" id="GO:0019028">
    <property type="term" value="C:viral capsid"/>
    <property type="evidence" value="ECO:0007669"/>
    <property type="project" value="UniProtKB-KW"/>
</dbReference>
<dbReference type="Pfam" id="PF01802">
    <property type="entry name" value="Herpes_V23"/>
    <property type="match status" value="1"/>
</dbReference>
<accession>Q77Y63</accession>
<organism evidence="4 5">
    <name type="scientific">Human herpesvirus 7 (strain RK)</name>
    <name type="common">HHV-7</name>
    <name type="synonym">Human T lymphotropic virus</name>
    <dbReference type="NCBI Taxonomy" id="262398"/>
    <lineage>
        <taxon>Viruses</taxon>
        <taxon>Duplodnaviria</taxon>
        <taxon>Heunggongvirae</taxon>
        <taxon>Peploviricota</taxon>
        <taxon>Herviviricetes</taxon>
        <taxon>Herpesvirales</taxon>
        <taxon>Orthoherpesviridae</taxon>
        <taxon>Betaherpesvirinae</taxon>
        <taxon>Roseolovirus</taxon>
        <taxon>Roseolovirus humanbeta7</taxon>
        <taxon>Human betaherpesvirus 7</taxon>
    </lineage>
</organism>
<dbReference type="HAMAP" id="MF_04019">
    <property type="entry name" value="HSV_TRX2"/>
    <property type="match status" value="1"/>
</dbReference>
<keyword evidence="1" id="KW-0167">Capsid protein</keyword>
<evidence type="ECO:0000256" key="3">
    <source>
        <dbReference type="ARBA" id="ARBA00022844"/>
    </source>
</evidence>
<keyword evidence="3" id="KW-0946">Virion</keyword>
<dbReference type="DNASU" id="3289516"/>
<keyword evidence="5" id="KW-1185">Reference proteome</keyword>
<evidence type="ECO:0000313" key="5">
    <source>
        <dbReference type="Proteomes" id="UP000098510"/>
    </source>
</evidence>
<dbReference type="KEGG" id="vg:3289516"/>
<keyword evidence="2" id="KW-1048">Host nucleus</keyword>
<organismHost>
    <name type="scientific">Homo sapiens</name>
    <name type="common">Human</name>
    <dbReference type="NCBI Taxonomy" id="9606"/>
</organismHost>
<dbReference type="RefSeq" id="YP_073798.1">
    <property type="nucleotide sequence ID" value="NC_001716.2"/>
</dbReference>
<evidence type="ECO:0000313" key="4">
    <source>
        <dbReference type="EMBL" id="AAC40772.1"/>
    </source>
</evidence>